<keyword evidence="3" id="KW-0067">ATP-binding</keyword>
<name>A0ABT4TWD1_9ACTN</name>
<dbReference type="EMBL" id="JAQFWQ010000001">
    <property type="protein sequence ID" value="MDA2809012.1"/>
    <property type="molecule type" value="Genomic_DNA"/>
</dbReference>
<dbReference type="PANTHER" id="PTHR40396:SF1">
    <property type="entry name" value="ATPASE AAA-TYPE CORE DOMAIN-CONTAINING PROTEIN"/>
    <property type="match status" value="1"/>
</dbReference>
<keyword evidence="4" id="KW-1185">Reference proteome</keyword>
<feature type="domain" description="ATPase AAA-type core" evidence="2">
    <location>
        <begin position="48"/>
        <end position="374"/>
    </location>
</feature>
<gene>
    <name evidence="3" type="ORF">O4J56_00010</name>
</gene>
<proteinExistence type="predicted"/>
<dbReference type="PANTHER" id="PTHR40396">
    <property type="entry name" value="ATPASE-LIKE PROTEIN"/>
    <property type="match status" value="1"/>
</dbReference>
<sequence>MSDGEGEQMLLSFRVANHRSLREEQQLLLVPADREDADEDGAPEPLPVAGLFGPNASGKSNVLDALGYMRRLVRSSMEMGEPGSGIARDPFALSPQSREEPSHYAVDLLIERVHHTYGFTIDDEGVAEEWLYWSPDGGDPTALFEREGDRFTFHPSLPETVRQVQEITDVNTLFLTVAARTRLEIARPVYSWFASHCRHWRSRGGRDQDRRDLLRRIAEPGVLARLQELIRAADTGIESVELEFEQLTLDFDPGGPVRDPWDSNVPTLRPSTAARRKKRKVVGDEATLLFHHRTGGEEAQPLTIDQQSDGTWVLLALGVEVLDVLKDGSLLVVDELDSHLHPHLSAKIIDLFKDPRVNERGAQLVFSSHDTALLGWIRGGEVLDRDEAWFVEKDKEGATRLYSLSDFQDEGENPALAYLTGRYGAVPEVTGGPVAAPVHPPEEQDGPEKDGPGQGTPE</sequence>
<dbReference type="RefSeq" id="WP_270682921.1">
    <property type="nucleotide sequence ID" value="NZ_JAQFWQ010000001.1"/>
</dbReference>
<protein>
    <submittedName>
        <fullName evidence="3">ATP-binding protein</fullName>
    </submittedName>
</protein>
<comment type="caution">
    <text evidence="3">The sequence shown here is derived from an EMBL/GenBank/DDBJ whole genome shotgun (WGS) entry which is preliminary data.</text>
</comment>
<organism evidence="3 4">
    <name type="scientific">Nocardiopsis endophytica</name>
    <dbReference type="NCBI Taxonomy" id="3018445"/>
    <lineage>
        <taxon>Bacteria</taxon>
        <taxon>Bacillati</taxon>
        <taxon>Actinomycetota</taxon>
        <taxon>Actinomycetes</taxon>
        <taxon>Streptosporangiales</taxon>
        <taxon>Nocardiopsidaceae</taxon>
        <taxon>Nocardiopsis</taxon>
    </lineage>
</organism>
<evidence type="ECO:0000256" key="1">
    <source>
        <dbReference type="SAM" id="MobiDB-lite"/>
    </source>
</evidence>
<dbReference type="InterPro" id="IPR003959">
    <property type="entry name" value="ATPase_AAA_core"/>
</dbReference>
<dbReference type="GO" id="GO:0005524">
    <property type="term" value="F:ATP binding"/>
    <property type="evidence" value="ECO:0007669"/>
    <property type="project" value="UniProtKB-KW"/>
</dbReference>
<dbReference type="Proteomes" id="UP001527866">
    <property type="component" value="Unassembled WGS sequence"/>
</dbReference>
<evidence type="ECO:0000313" key="4">
    <source>
        <dbReference type="Proteomes" id="UP001527866"/>
    </source>
</evidence>
<dbReference type="Pfam" id="PF13304">
    <property type="entry name" value="AAA_21"/>
    <property type="match status" value="1"/>
</dbReference>
<evidence type="ECO:0000313" key="3">
    <source>
        <dbReference type="EMBL" id="MDA2809012.1"/>
    </source>
</evidence>
<feature type="compositionally biased region" description="Basic and acidic residues" evidence="1">
    <location>
        <begin position="440"/>
        <end position="451"/>
    </location>
</feature>
<dbReference type="CDD" id="cd00267">
    <property type="entry name" value="ABC_ATPase"/>
    <property type="match status" value="1"/>
</dbReference>
<keyword evidence="3" id="KW-0547">Nucleotide-binding</keyword>
<dbReference type="SUPFAM" id="SSF52540">
    <property type="entry name" value="P-loop containing nucleoside triphosphate hydrolases"/>
    <property type="match status" value="1"/>
</dbReference>
<feature type="region of interest" description="Disordered" evidence="1">
    <location>
        <begin position="429"/>
        <end position="458"/>
    </location>
</feature>
<accession>A0ABT4TWD1</accession>
<reference evidence="3 4" key="1">
    <citation type="submission" date="2023-01" db="EMBL/GenBank/DDBJ databases">
        <title>Draft genome sequence of Nocardiopsis sp. RSe5-2 isolated from halophytes.</title>
        <authorList>
            <person name="Duangmal K."/>
            <person name="Chantavorakit T."/>
        </authorList>
    </citation>
    <scope>NUCLEOTIDE SEQUENCE [LARGE SCALE GENOMIC DNA]</scope>
    <source>
        <strain evidence="3 4">RSe5-2</strain>
    </source>
</reference>
<dbReference type="InterPro" id="IPR027417">
    <property type="entry name" value="P-loop_NTPase"/>
</dbReference>
<evidence type="ECO:0000259" key="2">
    <source>
        <dbReference type="Pfam" id="PF13304"/>
    </source>
</evidence>
<dbReference type="Gene3D" id="3.40.50.300">
    <property type="entry name" value="P-loop containing nucleotide triphosphate hydrolases"/>
    <property type="match status" value="1"/>
</dbReference>